<protein>
    <submittedName>
        <fullName evidence="1">Uncharacterized protein</fullName>
    </submittedName>
</protein>
<accession>A0A504YV11</accession>
<dbReference type="EMBL" id="SUNJ01005148">
    <property type="protein sequence ID" value="TPP63861.1"/>
    <property type="molecule type" value="Genomic_DNA"/>
</dbReference>
<sequence length="309" mass="35200">MEKLDHICCGLTVEEVCWACPQEECSAPLLRVAQLQSIPLCQLAPVWKCADFLSLCDSASEPRSSSRLIFYTNPDVVPGAVLVIKSENQNSVLVPNRPMNVTFSPSKDRVSVIPKLYFTCSVWGQMHSPASCDIVRRFHKLQGRLSDFSSTDPSSKPALDGIHPFNLPSPDDIRTEAYCNALAATWRQNFTRKLLRLDYTVVKPTIWKEDVRHCFDYNLQLWRIFGPLEQIQSLVKYSFVLAHFEPDRNEYLDWASELMQKEICLGEALKLYPLMDRSSVTITAISPAIVEQFVNSAQHLHSRFFRGQN</sequence>
<gene>
    <name evidence="1" type="ORF">FGIG_09907</name>
</gene>
<evidence type="ECO:0000313" key="2">
    <source>
        <dbReference type="Proteomes" id="UP000316759"/>
    </source>
</evidence>
<dbReference type="AlphaFoldDB" id="A0A504YV11"/>
<organism evidence="1 2">
    <name type="scientific">Fasciola gigantica</name>
    <name type="common">Giant liver fluke</name>
    <dbReference type="NCBI Taxonomy" id="46835"/>
    <lineage>
        <taxon>Eukaryota</taxon>
        <taxon>Metazoa</taxon>
        <taxon>Spiralia</taxon>
        <taxon>Lophotrochozoa</taxon>
        <taxon>Platyhelminthes</taxon>
        <taxon>Trematoda</taxon>
        <taxon>Digenea</taxon>
        <taxon>Plagiorchiida</taxon>
        <taxon>Echinostomata</taxon>
        <taxon>Echinostomatoidea</taxon>
        <taxon>Fasciolidae</taxon>
        <taxon>Fasciola</taxon>
    </lineage>
</organism>
<reference evidence="1 2" key="1">
    <citation type="submission" date="2019-04" db="EMBL/GenBank/DDBJ databases">
        <title>Annotation for the trematode Fasciola gigantica.</title>
        <authorList>
            <person name="Choi Y.-J."/>
        </authorList>
    </citation>
    <scope>NUCLEOTIDE SEQUENCE [LARGE SCALE GENOMIC DNA]</scope>
    <source>
        <strain evidence="1">Uganda_cow_1</strain>
    </source>
</reference>
<name>A0A504YV11_FASGI</name>
<proteinExistence type="predicted"/>
<dbReference type="OrthoDB" id="10542200at2759"/>
<comment type="caution">
    <text evidence="1">The sequence shown here is derived from an EMBL/GenBank/DDBJ whole genome shotgun (WGS) entry which is preliminary data.</text>
</comment>
<evidence type="ECO:0000313" key="1">
    <source>
        <dbReference type="EMBL" id="TPP63861.1"/>
    </source>
</evidence>
<keyword evidence="2" id="KW-1185">Reference proteome</keyword>
<dbReference type="Proteomes" id="UP000316759">
    <property type="component" value="Unassembled WGS sequence"/>
</dbReference>